<dbReference type="GO" id="GO:0004089">
    <property type="term" value="F:carbonate dehydratase activity"/>
    <property type="evidence" value="ECO:0007669"/>
    <property type="project" value="UniProtKB-UniRule"/>
</dbReference>
<dbReference type="EC" id="4.2.1.1" evidence="5"/>
<comment type="catalytic activity">
    <reaction evidence="5">
        <text>hydrogencarbonate + H(+) = CO2 + H2O</text>
        <dbReference type="Rhea" id="RHEA:10748"/>
        <dbReference type="ChEBI" id="CHEBI:15377"/>
        <dbReference type="ChEBI" id="CHEBI:15378"/>
        <dbReference type="ChEBI" id="CHEBI:16526"/>
        <dbReference type="ChEBI" id="CHEBI:17544"/>
        <dbReference type="EC" id="4.2.1.1"/>
    </reaction>
</comment>
<dbReference type="CDD" id="cd03379">
    <property type="entry name" value="beta_CA_cladeD"/>
    <property type="match status" value="1"/>
</dbReference>
<comment type="caution">
    <text evidence="6">The sequence shown here is derived from an EMBL/GenBank/DDBJ whole genome shotgun (WGS) entry which is preliminary data.</text>
</comment>
<evidence type="ECO:0000256" key="3">
    <source>
        <dbReference type="ARBA" id="ARBA00022833"/>
    </source>
</evidence>
<dbReference type="InterPro" id="IPR036874">
    <property type="entry name" value="Carbonic_anhydrase_sf"/>
</dbReference>
<dbReference type="EMBL" id="LSBJ02000005">
    <property type="protein sequence ID" value="OAQ65334.1"/>
    <property type="molecule type" value="Genomic_DNA"/>
</dbReference>
<dbReference type="InterPro" id="IPR001765">
    <property type="entry name" value="Carbonic_anhydrase"/>
</dbReference>
<keyword evidence="2 4" id="KW-0479">Metal-binding</keyword>
<evidence type="ECO:0000256" key="1">
    <source>
        <dbReference type="ARBA" id="ARBA00006217"/>
    </source>
</evidence>
<sequence>MGSELDKVVIENNKKFAGTFNSDGLDIHPARKVVIITCMDCRLDPIAFCGFKVGEATVIRNAGAYAEDAARSVLLTTHVLGAEDIYIIKHTDCGLIGVSTEAGHSIIKKNLGLTESEDVDKFPILGIDNLEKSLEQAVEYMRKHPLLMKRIRITGWIYDTDSGILSKVINA</sequence>
<dbReference type="Gene3D" id="3.40.1050.10">
    <property type="entry name" value="Carbonic anhydrase"/>
    <property type="match status" value="1"/>
</dbReference>
<comment type="function">
    <text evidence="5">Reversible hydration of carbon dioxide.</text>
</comment>
<feature type="binding site" evidence="4">
    <location>
        <position position="40"/>
    </location>
    <ligand>
        <name>Zn(2+)</name>
        <dbReference type="ChEBI" id="CHEBI:29105"/>
    </ligand>
</feature>
<dbReference type="Proteomes" id="UP000078397">
    <property type="component" value="Unassembled WGS sequence"/>
</dbReference>
<keyword evidence="3 4" id="KW-0862">Zinc</keyword>
<dbReference type="KEGG" id="pchm:VFPPC_06451"/>
<dbReference type="PANTHER" id="PTHR43175">
    <property type="entry name" value="CARBONIC ANHYDRASE"/>
    <property type="match status" value="1"/>
</dbReference>
<keyword evidence="5" id="KW-0456">Lyase</keyword>
<evidence type="ECO:0000256" key="2">
    <source>
        <dbReference type="ARBA" id="ARBA00022723"/>
    </source>
</evidence>
<reference evidence="6 7" key="1">
    <citation type="journal article" date="2016" name="PLoS Pathog.">
        <title>Biosynthesis of antibiotic leucinostatins in bio-control fungus Purpureocillium lilacinum and their inhibition on phytophthora revealed by genome mining.</title>
        <authorList>
            <person name="Wang G."/>
            <person name="Liu Z."/>
            <person name="Lin R."/>
            <person name="Li E."/>
            <person name="Mao Z."/>
            <person name="Ling J."/>
            <person name="Yang Y."/>
            <person name="Yin W.B."/>
            <person name="Xie B."/>
        </authorList>
    </citation>
    <scope>NUCLEOTIDE SEQUENCE [LARGE SCALE GENOMIC DNA]</scope>
    <source>
        <strain evidence="6">170</strain>
    </source>
</reference>
<comment type="similarity">
    <text evidence="1 5">Belongs to the beta-class carbonic anhydrase family.</text>
</comment>
<feature type="binding site" evidence="4">
    <location>
        <position position="90"/>
    </location>
    <ligand>
        <name>Zn(2+)</name>
        <dbReference type="ChEBI" id="CHEBI:29105"/>
    </ligand>
</feature>
<evidence type="ECO:0000256" key="4">
    <source>
        <dbReference type="PIRSR" id="PIRSR601765-1"/>
    </source>
</evidence>
<dbReference type="GO" id="GO:0008270">
    <property type="term" value="F:zinc ion binding"/>
    <property type="evidence" value="ECO:0007669"/>
    <property type="project" value="UniProtKB-UniRule"/>
</dbReference>
<gene>
    <name evidence="6" type="ORF">VFPPC_06451</name>
</gene>
<evidence type="ECO:0000313" key="6">
    <source>
        <dbReference type="EMBL" id="OAQ65334.1"/>
    </source>
</evidence>
<evidence type="ECO:0000313" key="7">
    <source>
        <dbReference type="Proteomes" id="UP000078397"/>
    </source>
</evidence>
<dbReference type="OrthoDB" id="10248475at2759"/>
<dbReference type="GeneID" id="28849475"/>
<dbReference type="PANTHER" id="PTHR43175:SF3">
    <property type="entry name" value="CARBON DISULFIDE HYDROLASE"/>
    <property type="match status" value="1"/>
</dbReference>
<dbReference type="SUPFAM" id="SSF53056">
    <property type="entry name" value="beta-carbonic anhydrase, cab"/>
    <property type="match status" value="1"/>
</dbReference>
<dbReference type="RefSeq" id="XP_018142648.1">
    <property type="nucleotide sequence ID" value="XM_018285481.1"/>
</dbReference>
<keyword evidence="7" id="KW-1185">Reference proteome</keyword>
<proteinExistence type="inferred from homology"/>
<dbReference type="SMART" id="SM00947">
    <property type="entry name" value="Pro_CA"/>
    <property type="match status" value="1"/>
</dbReference>
<protein>
    <recommendedName>
        <fullName evidence="5">Carbonic anhydrase</fullName>
        <ecNumber evidence="5">4.2.1.1</ecNumber>
    </recommendedName>
    <alternativeName>
        <fullName evidence="5">Carbonate dehydratase</fullName>
    </alternativeName>
</protein>
<accession>A0A179FIF6</accession>
<feature type="binding site" evidence="4">
    <location>
        <position position="93"/>
    </location>
    <ligand>
        <name>Zn(2+)</name>
        <dbReference type="ChEBI" id="CHEBI:29105"/>
    </ligand>
</feature>
<organism evidence="6 7">
    <name type="scientific">Pochonia chlamydosporia 170</name>
    <dbReference type="NCBI Taxonomy" id="1380566"/>
    <lineage>
        <taxon>Eukaryota</taxon>
        <taxon>Fungi</taxon>
        <taxon>Dikarya</taxon>
        <taxon>Ascomycota</taxon>
        <taxon>Pezizomycotina</taxon>
        <taxon>Sordariomycetes</taxon>
        <taxon>Hypocreomycetidae</taxon>
        <taxon>Hypocreales</taxon>
        <taxon>Clavicipitaceae</taxon>
        <taxon>Pochonia</taxon>
    </lineage>
</organism>
<comment type="cofactor">
    <cofactor evidence="4">
        <name>Zn(2+)</name>
        <dbReference type="ChEBI" id="CHEBI:29105"/>
    </cofactor>
    <text evidence="4">Binds 1 zinc ion per subunit.</text>
</comment>
<feature type="binding site" evidence="4">
    <location>
        <position position="38"/>
    </location>
    <ligand>
        <name>Zn(2+)</name>
        <dbReference type="ChEBI" id="CHEBI:29105"/>
    </ligand>
</feature>
<dbReference type="AlphaFoldDB" id="A0A179FIF6"/>
<evidence type="ECO:0000256" key="5">
    <source>
        <dbReference type="RuleBase" id="RU003956"/>
    </source>
</evidence>
<dbReference type="STRING" id="1380566.A0A179FIF6"/>
<dbReference type="Pfam" id="PF00484">
    <property type="entry name" value="Pro_CA"/>
    <property type="match status" value="1"/>
</dbReference>
<name>A0A179FIF6_METCM</name>